<dbReference type="InterPro" id="IPR036390">
    <property type="entry name" value="WH_DNA-bd_sf"/>
</dbReference>
<organism evidence="9 10">
    <name type="scientific">Anaerostipes amylophilus</name>
    <dbReference type="NCBI Taxonomy" id="2981779"/>
    <lineage>
        <taxon>Bacteria</taxon>
        <taxon>Bacillati</taxon>
        <taxon>Bacillota</taxon>
        <taxon>Clostridia</taxon>
        <taxon>Lachnospirales</taxon>
        <taxon>Lachnospiraceae</taxon>
        <taxon>Anaerostipes</taxon>
    </lineage>
</organism>
<dbReference type="HAMAP" id="MF_01131">
    <property type="entry name" value="Rex"/>
    <property type="match status" value="1"/>
</dbReference>
<keyword evidence="3 7" id="KW-0805">Transcription regulation</keyword>
<dbReference type="InterPro" id="IPR036388">
    <property type="entry name" value="WH-like_DNA-bd_sf"/>
</dbReference>
<dbReference type="InterPro" id="IPR003781">
    <property type="entry name" value="CoA-bd"/>
</dbReference>
<dbReference type="Pfam" id="PF02629">
    <property type="entry name" value="CoA_binding"/>
    <property type="match status" value="1"/>
</dbReference>
<dbReference type="InterPro" id="IPR009718">
    <property type="entry name" value="Rex_DNA-bd_C_dom"/>
</dbReference>
<feature type="domain" description="CoA-binding" evidence="8">
    <location>
        <begin position="81"/>
        <end position="183"/>
    </location>
</feature>
<evidence type="ECO:0000259" key="8">
    <source>
        <dbReference type="SMART" id="SM00881"/>
    </source>
</evidence>
<dbReference type="Gene3D" id="1.10.10.10">
    <property type="entry name" value="Winged helix-like DNA-binding domain superfamily/Winged helix DNA-binding domain"/>
    <property type="match status" value="1"/>
</dbReference>
<comment type="function">
    <text evidence="7">Modulates transcription in response to changes in cellular NADH/NAD(+) redox state.</text>
</comment>
<dbReference type="Proteomes" id="UP001482154">
    <property type="component" value="Unassembled WGS sequence"/>
</dbReference>
<dbReference type="Gene3D" id="3.40.50.720">
    <property type="entry name" value="NAD(P)-binding Rossmann-like Domain"/>
    <property type="match status" value="1"/>
</dbReference>
<keyword evidence="6 7" id="KW-0804">Transcription</keyword>
<accession>A0ABV1IVB4</accession>
<comment type="subcellular location">
    <subcellularLocation>
        <location evidence="7">Cytoplasm</location>
    </subcellularLocation>
</comment>
<sequence length="218" mass="24427">MANSGKNISSAVIKRLPRYFRYLGALKARNITRISSKELSEQMMVTASQIRQDLNNFGGFGQQGYGYNVDNLYTEIGKILGLDKRNDMIIVGAGNLGQALANYQSFNEDYGYKVMALFDVNPKLIGISVRGVKVLDTDELENFIKTHGIKIAALTIPKDQAPAIAKKMAEWGIKGFWNFAPIDLHLPDNVTVENVHLAESLMTLTYNVHNREEQEQEQ</sequence>
<dbReference type="NCBIfam" id="NF003994">
    <property type="entry name" value="PRK05472.2-3"/>
    <property type="match status" value="1"/>
</dbReference>
<keyword evidence="5 7" id="KW-0238">DNA-binding</keyword>
<comment type="caution">
    <text evidence="9">The sequence shown here is derived from an EMBL/GenBank/DDBJ whole genome shotgun (WGS) entry which is preliminary data.</text>
</comment>
<dbReference type="SUPFAM" id="SSF51735">
    <property type="entry name" value="NAD(P)-binding Rossmann-fold domains"/>
    <property type="match status" value="1"/>
</dbReference>
<proteinExistence type="inferred from homology"/>
<dbReference type="NCBIfam" id="NF003990">
    <property type="entry name" value="PRK05472.1-4"/>
    <property type="match status" value="1"/>
</dbReference>
<evidence type="ECO:0000256" key="7">
    <source>
        <dbReference type="HAMAP-Rule" id="MF_01131"/>
    </source>
</evidence>
<feature type="binding site" evidence="7">
    <location>
        <begin position="92"/>
        <end position="97"/>
    </location>
    <ligand>
        <name>NAD(+)</name>
        <dbReference type="ChEBI" id="CHEBI:57540"/>
    </ligand>
</feature>
<name>A0ABV1IVB4_9FIRM</name>
<evidence type="ECO:0000256" key="4">
    <source>
        <dbReference type="ARBA" id="ARBA00023027"/>
    </source>
</evidence>
<keyword evidence="4 7" id="KW-0520">NAD</keyword>
<dbReference type="Pfam" id="PF06971">
    <property type="entry name" value="Put_DNA-bind_N"/>
    <property type="match status" value="1"/>
</dbReference>
<dbReference type="SMART" id="SM00881">
    <property type="entry name" value="CoA_binding"/>
    <property type="match status" value="1"/>
</dbReference>
<dbReference type="NCBIfam" id="NF003989">
    <property type="entry name" value="PRK05472.1-3"/>
    <property type="match status" value="1"/>
</dbReference>
<dbReference type="PANTHER" id="PTHR35786">
    <property type="entry name" value="REDOX-SENSING TRANSCRIPTIONAL REPRESSOR REX"/>
    <property type="match status" value="1"/>
</dbReference>
<gene>
    <name evidence="7" type="primary">rex</name>
    <name evidence="9" type="ORF">AAAU51_08140</name>
</gene>
<evidence type="ECO:0000313" key="9">
    <source>
        <dbReference type="EMBL" id="MEQ2711139.1"/>
    </source>
</evidence>
<dbReference type="SUPFAM" id="SSF46785">
    <property type="entry name" value="Winged helix' DNA-binding domain"/>
    <property type="match status" value="1"/>
</dbReference>
<dbReference type="InterPro" id="IPR036291">
    <property type="entry name" value="NAD(P)-bd_dom_sf"/>
</dbReference>
<keyword evidence="10" id="KW-1185">Reference proteome</keyword>
<comment type="subunit">
    <text evidence="7">Homodimer.</text>
</comment>
<evidence type="ECO:0000256" key="1">
    <source>
        <dbReference type="ARBA" id="ARBA00022490"/>
    </source>
</evidence>
<comment type="similarity">
    <text evidence="7">Belongs to the transcriptional regulatory Rex family.</text>
</comment>
<dbReference type="InterPro" id="IPR022876">
    <property type="entry name" value="Tscrpt_rep_Rex"/>
</dbReference>
<evidence type="ECO:0000313" key="10">
    <source>
        <dbReference type="Proteomes" id="UP001482154"/>
    </source>
</evidence>
<reference evidence="9 10" key="1">
    <citation type="submission" date="2024-04" db="EMBL/GenBank/DDBJ databases">
        <title>Human intestinal bacterial collection.</title>
        <authorList>
            <person name="Pauvert C."/>
            <person name="Hitch T.C.A."/>
            <person name="Clavel T."/>
        </authorList>
    </citation>
    <scope>NUCLEOTIDE SEQUENCE [LARGE SCALE GENOMIC DNA]</scope>
    <source>
        <strain evidence="9 10">CLA-AA-H249</strain>
    </source>
</reference>
<evidence type="ECO:0000256" key="3">
    <source>
        <dbReference type="ARBA" id="ARBA00023015"/>
    </source>
</evidence>
<feature type="DNA-binding region" description="H-T-H motif" evidence="7">
    <location>
        <begin position="18"/>
        <end position="57"/>
    </location>
</feature>
<dbReference type="NCBIfam" id="NF003996">
    <property type="entry name" value="PRK05472.2-5"/>
    <property type="match status" value="1"/>
</dbReference>
<evidence type="ECO:0000256" key="5">
    <source>
        <dbReference type="ARBA" id="ARBA00023125"/>
    </source>
</evidence>
<dbReference type="RefSeq" id="WP_022375296.1">
    <property type="nucleotide sequence ID" value="NZ_JAOQJG010000003.1"/>
</dbReference>
<dbReference type="PANTHER" id="PTHR35786:SF1">
    <property type="entry name" value="REDOX-SENSING TRANSCRIPTIONAL REPRESSOR REX 1"/>
    <property type="match status" value="1"/>
</dbReference>
<keyword evidence="2 7" id="KW-0678">Repressor</keyword>
<keyword evidence="1 7" id="KW-0963">Cytoplasm</keyword>
<evidence type="ECO:0000256" key="2">
    <source>
        <dbReference type="ARBA" id="ARBA00022491"/>
    </source>
</evidence>
<evidence type="ECO:0000256" key="6">
    <source>
        <dbReference type="ARBA" id="ARBA00023163"/>
    </source>
</evidence>
<dbReference type="EMBL" id="JBBNIN010000010">
    <property type="protein sequence ID" value="MEQ2711139.1"/>
    <property type="molecule type" value="Genomic_DNA"/>
</dbReference>
<protein>
    <recommendedName>
        <fullName evidence="7">Redox-sensing transcriptional repressor Rex</fullName>
    </recommendedName>
</protein>
<dbReference type="NCBIfam" id="NF003995">
    <property type="entry name" value="PRK05472.2-4"/>
    <property type="match status" value="1"/>
</dbReference>